<protein>
    <submittedName>
        <fullName evidence="3">Response regulator receiver protein</fullName>
    </submittedName>
</protein>
<accession>A0LIU8</accession>
<dbReference type="AlphaFoldDB" id="A0LIU8"/>
<evidence type="ECO:0000313" key="4">
    <source>
        <dbReference type="Proteomes" id="UP000001784"/>
    </source>
</evidence>
<dbReference type="RefSeq" id="WP_011698520.1">
    <property type="nucleotide sequence ID" value="NC_008554.1"/>
</dbReference>
<dbReference type="InterPro" id="IPR011006">
    <property type="entry name" value="CheY-like_superfamily"/>
</dbReference>
<dbReference type="eggNOG" id="COG2197">
    <property type="taxonomic scope" value="Bacteria"/>
</dbReference>
<evidence type="ECO:0000313" key="3">
    <source>
        <dbReference type="EMBL" id="ABK17350.1"/>
    </source>
</evidence>
<dbReference type="GO" id="GO:0000160">
    <property type="term" value="P:phosphorelay signal transduction system"/>
    <property type="evidence" value="ECO:0007669"/>
    <property type="project" value="InterPro"/>
</dbReference>
<organism evidence="3 4">
    <name type="scientific">Syntrophobacter fumaroxidans (strain DSM 10017 / MPOB)</name>
    <dbReference type="NCBI Taxonomy" id="335543"/>
    <lineage>
        <taxon>Bacteria</taxon>
        <taxon>Pseudomonadati</taxon>
        <taxon>Thermodesulfobacteriota</taxon>
        <taxon>Syntrophobacteria</taxon>
        <taxon>Syntrophobacterales</taxon>
        <taxon>Syntrophobacteraceae</taxon>
        <taxon>Syntrophobacter</taxon>
    </lineage>
</organism>
<dbReference type="STRING" id="335543.Sfum_1663"/>
<dbReference type="Gene3D" id="3.40.50.2300">
    <property type="match status" value="1"/>
</dbReference>
<dbReference type="KEGG" id="sfu:Sfum_1663"/>
<dbReference type="Proteomes" id="UP000001784">
    <property type="component" value="Chromosome"/>
</dbReference>
<dbReference type="InParanoid" id="A0LIU8"/>
<dbReference type="SUPFAM" id="SSF52172">
    <property type="entry name" value="CheY-like"/>
    <property type="match status" value="1"/>
</dbReference>
<feature type="domain" description="Response regulatory" evidence="2">
    <location>
        <begin position="3"/>
        <end position="119"/>
    </location>
</feature>
<dbReference type="OrthoDB" id="5420803at2"/>
<proteinExistence type="predicted"/>
<reference evidence="3 4" key="1">
    <citation type="submission" date="2006-10" db="EMBL/GenBank/DDBJ databases">
        <title>Complete sequence of Syntrophobacter fumaroxidans MPOB.</title>
        <authorList>
            <consortium name="US DOE Joint Genome Institute"/>
            <person name="Copeland A."/>
            <person name="Lucas S."/>
            <person name="Lapidus A."/>
            <person name="Barry K."/>
            <person name="Detter J.C."/>
            <person name="Glavina del Rio T."/>
            <person name="Hammon N."/>
            <person name="Israni S."/>
            <person name="Pitluck S."/>
            <person name="Goltsman E.G."/>
            <person name="Martinez M."/>
            <person name="Schmutz J."/>
            <person name="Larimer F."/>
            <person name="Land M."/>
            <person name="Hauser L."/>
            <person name="Kyrpides N."/>
            <person name="Kim E."/>
            <person name="Boone D.R."/>
            <person name="Brockman F."/>
            <person name="Culley D."/>
            <person name="Ferry J."/>
            <person name="Gunsalus R."/>
            <person name="McInerney M.J."/>
            <person name="Morrison M."/>
            <person name="Plugge C."/>
            <person name="Rohlin L."/>
            <person name="Scholten J."/>
            <person name="Sieber J."/>
            <person name="Stams A.J.M."/>
            <person name="Worm P."/>
            <person name="Henstra A.M."/>
            <person name="Richardson P."/>
        </authorList>
    </citation>
    <scope>NUCLEOTIDE SEQUENCE [LARGE SCALE GENOMIC DNA]</scope>
    <source>
        <strain evidence="4">DSM 10017 / MPOB</strain>
    </source>
</reference>
<dbReference type="EMBL" id="CP000478">
    <property type="protein sequence ID" value="ABK17350.1"/>
    <property type="molecule type" value="Genomic_DNA"/>
</dbReference>
<gene>
    <name evidence="3" type="ordered locus">Sfum_1663</name>
</gene>
<evidence type="ECO:0000256" key="1">
    <source>
        <dbReference type="PROSITE-ProRule" id="PRU00169"/>
    </source>
</evidence>
<dbReference type="InterPro" id="IPR052048">
    <property type="entry name" value="ST_Response_Regulator"/>
</dbReference>
<sequence length="134" mass="14880">MCHALIVEDNSNFRQSLRETLLARFPFMSIEEAEEGGEALRKLNAFSPEIVFMDIQLPGMNGLELTRSIRAGHAGLVIIVLSSYDLPEYREAARQCGADYFFSKVYNTSQDITGLVDTILSGKPETADGMRITS</sequence>
<dbReference type="HOGENOM" id="CLU_000445_69_15_7"/>
<dbReference type="CDD" id="cd00156">
    <property type="entry name" value="REC"/>
    <property type="match status" value="1"/>
</dbReference>
<dbReference type="PANTHER" id="PTHR43228">
    <property type="entry name" value="TWO-COMPONENT RESPONSE REGULATOR"/>
    <property type="match status" value="1"/>
</dbReference>
<keyword evidence="4" id="KW-1185">Reference proteome</keyword>
<dbReference type="SMART" id="SM00448">
    <property type="entry name" value="REC"/>
    <property type="match status" value="1"/>
</dbReference>
<dbReference type="PROSITE" id="PS50110">
    <property type="entry name" value="RESPONSE_REGULATORY"/>
    <property type="match status" value="1"/>
</dbReference>
<name>A0LIU8_SYNFM</name>
<dbReference type="PANTHER" id="PTHR43228:SF1">
    <property type="entry name" value="TWO-COMPONENT RESPONSE REGULATOR ARR22"/>
    <property type="match status" value="1"/>
</dbReference>
<evidence type="ECO:0000259" key="2">
    <source>
        <dbReference type="PROSITE" id="PS50110"/>
    </source>
</evidence>
<feature type="modified residue" description="4-aspartylphosphate" evidence="1">
    <location>
        <position position="54"/>
    </location>
</feature>
<dbReference type="Pfam" id="PF00072">
    <property type="entry name" value="Response_reg"/>
    <property type="match status" value="1"/>
</dbReference>
<dbReference type="InterPro" id="IPR001789">
    <property type="entry name" value="Sig_transdc_resp-reg_receiver"/>
</dbReference>
<keyword evidence="1" id="KW-0597">Phosphoprotein</keyword>